<dbReference type="Proteomes" id="UP000590749">
    <property type="component" value="Unassembled WGS sequence"/>
</dbReference>
<dbReference type="AlphaFoldDB" id="A0A7W5FI82"/>
<reference evidence="2 3" key="1">
    <citation type="submission" date="2020-08" db="EMBL/GenBank/DDBJ databases">
        <title>Genomic Encyclopedia of Type Strains, Phase III (KMG-III): the genomes of soil and plant-associated and newly described type strains.</title>
        <authorList>
            <person name="Whitman W."/>
        </authorList>
    </citation>
    <scope>NUCLEOTIDE SEQUENCE [LARGE SCALE GENOMIC DNA]</scope>
    <source>
        <strain evidence="2 3">CECT 3287</strain>
    </source>
</reference>
<organism evidence="2 3">
    <name type="scientific">Actinoplanes campanulatus</name>
    <dbReference type="NCBI Taxonomy" id="113559"/>
    <lineage>
        <taxon>Bacteria</taxon>
        <taxon>Bacillati</taxon>
        <taxon>Actinomycetota</taxon>
        <taxon>Actinomycetes</taxon>
        <taxon>Micromonosporales</taxon>
        <taxon>Micromonosporaceae</taxon>
        <taxon>Actinoplanes</taxon>
    </lineage>
</organism>
<protein>
    <submittedName>
        <fullName evidence="2">Uncharacterized protein</fullName>
    </submittedName>
</protein>
<dbReference type="EMBL" id="JACHXF010000018">
    <property type="protein sequence ID" value="MBB3099416.1"/>
    <property type="molecule type" value="Genomic_DNA"/>
</dbReference>
<comment type="caution">
    <text evidence="2">The sequence shown here is derived from an EMBL/GenBank/DDBJ whole genome shotgun (WGS) entry which is preliminary data.</text>
</comment>
<evidence type="ECO:0000256" key="1">
    <source>
        <dbReference type="SAM" id="MobiDB-lite"/>
    </source>
</evidence>
<proteinExistence type="predicted"/>
<sequence length="309" mass="34121">MLNLYSPSDISQGLDDGPSIPRDQWGRPLVVPKQGGSPVPLVRTTTLVDVIDDKSKIIDYNKRMVLLGGAFMANEAGYVRSLDPEDPADKRILNDLAKRAESLAGANVKRDKGSHLHALSEYVDRGEELPTCSDQDRIDMAAYKAATAMLKVRHIERFVVMPELQAGGTPDRVSTYDGLAPDGELAGDLITDLKTGNIEYGKLKMAAQLAGYANGEFYDWSLFPVDAADKKAFAAWKKQGWLPEESAQAYSPIGVVNPRWGLIMNLRPGTGLCTLHWIDLAKGWRAAQAARHLYDLRRDQRVFVPFVKP</sequence>
<evidence type="ECO:0000313" key="2">
    <source>
        <dbReference type="EMBL" id="MBB3099416.1"/>
    </source>
</evidence>
<evidence type="ECO:0000313" key="3">
    <source>
        <dbReference type="Proteomes" id="UP000590749"/>
    </source>
</evidence>
<feature type="compositionally biased region" description="Polar residues" evidence="1">
    <location>
        <begin position="1"/>
        <end position="11"/>
    </location>
</feature>
<name>A0A7W5FI82_9ACTN</name>
<accession>A0A7W5FI82</accession>
<gene>
    <name evidence="2" type="ORF">FHR83_007122</name>
</gene>
<dbReference type="RefSeq" id="WP_229795389.1">
    <property type="nucleotide sequence ID" value="NZ_BMPW01000021.1"/>
</dbReference>
<keyword evidence="3" id="KW-1185">Reference proteome</keyword>
<feature type="region of interest" description="Disordered" evidence="1">
    <location>
        <begin position="1"/>
        <end position="26"/>
    </location>
</feature>